<comment type="caution">
    <text evidence="2">The sequence shown here is derived from an EMBL/GenBank/DDBJ whole genome shotgun (WGS) entry which is preliminary data.</text>
</comment>
<feature type="transmembrane region" description="Helical" evidence="1">
    <location>
        <begin position="38"/>
        <end position="59"/>
    </location>
</feature>
<sequence length="239" mass="26376">MISEPELVGEDGEIPPYAVDVVAPPDPVRREPGPRRPWLWALGGALVASAVWAGSLYAVRAGAETDLRGYRLPDDLCTTATLASLTVKYGKRTPEHRAVRKDPALDRAWCAVQLGDEGQGAARYVVSLRLALHKKVDPEPEFKTLATQKDWYDESDSAEIKEVTGLGERAFYIPGNSFGAPTLEVLDGPAVLEMSLSPSYDDWEMEEGDEYVEPPDPDFSGVRELMIEDMKVLMQDLKK</sequence>
<dbReference type="EMBL" id="JAAKZW010000236">
    <property type="protein sequence ID" value="NGO80651.1"/>
    <property type="molecule type" value="Genomic_DNA"/>
</dbReference>
<reference evidence="2 3" key="1">
    <citation type="submission" date="2020-02" db="EMBL/GenBank/DDBJ databases">
        <title>Whole-genome analyses of novel actinobacteria.</title>
        <authorList>
            <person name="Sahin N."/>
            <person name="Tokatli A."/>
        </authorList>
    </citation>
    <scope>NUCLEOTIDE SEQUENCE [LARGE SCALE GENOMIC DNA]</scope>
    <source>
        <strain evidence="2 3">YC504</strain>
    </source>
</reference>
<name>A0A6G4XVL0_9ACTN</name>
<dbReference type="AlphaFoldDB" id="A0A6G4XVL0"/>
<evidence type="ECO:0000313" key="3">
    <source>
        <dbReference type="Proteomes" id="UP000481109"/>
    </source>
</evidence>
<organism evidence="2 3">
    <name type="scientific">Streptomyces mesophilus</name>
    <dbReference type="NCBI Taxonomy" id="1775132"/>
    <lineage>
        <taxon>Bacteria</taxon>
        <taxon>Bacillati</taxon>
        <taxon>Actinomycetota</taxon>
        <taxon>Actinomycetes</taxon>
        <taxon>Kitasatosporales</taxon>
        <taxon>Streptomycetaceae</taxon>
        <taxon>Streptomyces</taxon>
    </lineage>
</organism>
<keyword evidence="1" id="KW-0812">Transmembrane</keyword>
<dbReference type="Proteomes" id="UP000481109">
    <property type="component" value="Unassembled WGS sequence"/>
</dbReference>
<proteinExistence type="predicted"/>
<dbReference type="RefSeq" id="WP_165336070.1">
    <property type="nucleotide sequence ID" value="NZ_JAAKZW010000236.1"/>
</dbReference>
<evidence type="ECO:0000313" key="2">
    <source>
        <dbReference type="EMBL" id="NGO80651.1"/>
    </source>
</evidence>
<keyword evidence="3" id="KW-1185">Reference proteome</keyword>
<protein>
    <submittedName>
        <fullName evidence="2">Uncharacterized protein</fullName>
    </submittedName>
</protein>
<keyword evidence="1" id="KW-0472">Membrane</keyword>
<evidence type="ECO:0000256" key="1">
    <source>
        <dbReference type="SAM" id="Phobius"/>
    </source>
</evidence>
<accession>A0A6G4XVL0</accession>
<keyword evidence="1" id="KW-1133">Transmembrane helix</keyword>
<gene>
    <name evidence="2" type="ORF">G6045_34090</name>
</gene>